<name>A0AAF1KT23_9HYPH</name>
<evidence type="ECO:0000313" key="3">
    <source>
        <dbReference type="Proteomes" id="UP000249499"/>
    </source>
</evidence>
<reference evidence="2 3" key="1">
    <citation type="journal article" date="2018" name="Sci. Rep.">
        <title>Rhizobium tumorigenes sp. nov., a novel plant tumorigenic bacterium isolated from cane gall tumors on thornless blackberry.</title>
        <authorList>
            <person name="Kuzmanovi N."/>
            <person name="Smalla K."/>
            <person name="Gronow S."/>
            <person name="PuBawska J."/>
        </authorList>
    </citation>
    <scope>NUCLEOTIDE SEQUENCE [LARGE SCALE GENOMIC DNA]</scope>
    <source>
        <strain evidence="2 3">1078</strain>
    </source>
</reference>
<reference evidence="3" key="2">
    <citation type="journal article" date="2023" name="MicrobiologyOpen">
        <title>Genomics of the tumorigenes clade of the family Rhizobiaceae and description of Rhizobium rhododendri sp. nov.</title>
        <authorList>
            <person name="Kuzmanovic N."/>
            <person name="diCenzo G.C."/>
            <person name="Bunk B."/>
            <person name="Sproeer C."/>
            <person name="Fruehling A."/>
            <person name="Neumann-Schaal M."/>
            <person name="Overmann J."/>
            <person name="Smalla K."/>
        </authorList>
    </citation>
    <scope>NUCLEOTIDE SEQUENCE [LARGE SCALE GENOMIC DNA]</scope>
    <source>
        <strain evidence="3">1078</strain>
        <plasmid evidence="3">unnamed1</plasmid>
    </source>
</reference>
<dbReference type="KEGG" id="rtu:PR017_23765"/>
<feature type="transmembrane region" description="Helical" evidence="1">
    <location>
        <begin position="21"/>
        <end position="39"/>
    </location>
</feature>
<keyword evidence="3" id="KW-1185">Reference proteome</keyword>
<keyword evidence="1" id="KW-0472">Membrane</keyword>
<protein>
    <submittedName>
        <fullName evidence="2">Uncharacterized protein</fullName>
    </submittedName>
</protein>
<dbReference type="EMBL" id="CP117258">
    <property type="protein sequence ID" value="WFR98721.1"/>
    <property type="molecule type" value="Genomic_DNA"/>
</dbReference>
<evidence type="ECO:0000313" key="2">
    <source>
        <dbReference type="EMBL" id="WFR98721.1"/>
    </source>
</evidence>
<dbReference type="Proteomes" id="UP000249499">
    <property type="component" value="Plasmid unnamed1"/>
</dbReference>
<proteinExistence type="predicted"/>
<feature type="transmembrane region" description="Helical" evidence="1">
    <location>
        <begin position="45"/>
        <end position="67"/>
    </location>
</feature>
<evidence type="ECO:0000256" key="1">
    <source>
        <dbReference type="SAM" id="Phobius"/>
    </source>
</evidence>
<geneLocation type="plasmid" evidence="2 3">
    <name>unnamed1</name>
</geneLocation>
<keyword evidence="2" id="KW-0614">Plasmid</keyword>
<accession>A0AAF1KT23</accession>
<dbReference type="RefSeq" id="WP_111221619.1">
    <property type="nucleotide sequence ID" value="NZ_CP117258.1"/>
</dbReference>
<keyword evidence="1" id="KW-1133">Transmembrane helix</keyword>
<dbReference type="AlphaFoldDB" id="A0AAF1KT23"/>
<sequence>MANGPIIEHDPDEPKKAFKPVSWWLLLAIGAFIWVGLIISGQFSWYSVCVGLFTGSMIATWAIEITGNKIPGWWKSKSTPRNSDGDF</sequence>
<keyword evidence="1" id="KW-0812">Transmembrane</keyword>
<gene>
    <name evidence="2" type="ORF">PR017_23765</name>
</gene>
<organism evidence="2 3">
    <name type="scientific">Rhizobium tumorigenes</name>
    <dbReference type="NCBI Taxonomy" id="2041385"/>
    <lineage>
        <taxon>Bacteria</taxon>
        <taxon>Pseudomonadati</taxon>
        <taxon>Pseudomonadota</taxon>
        <taxon>Alphaproteobacteria</taxon>
        <taxon>Hyphomicrobiales</taxon>
        <taxon>Rhizobiaceae</taxon>
        <taxon>Rhizobium/Agrobacterium group</taxon>
        <taxon>Rhizobium</taxon>
    </lineage>
</organism>